<dbReference type="Pfam" id="PF07396">
    <property type="entry name" value="Porin_O_P"/>
    <property type="match status" value="1"/>
</dbReference>
<reference evidence="1 2" key="1">
    <citation type="submission" date="2019-02" db="EMBL/GenBank/DDBJ databases">
        <title>Deep-cultivation of Planctomycetes and their phenomic and genomic characterization uncovers novel biology.</title>
        <authorList>
            <person name="Wiegand S."/>
            <person name="Jogler M."/>
            <person name="Boedeker C."/>
            <person name="Pinto D."/>
            <person name="Vollmers J."/>
            <person name="Rivas-Marin E."/>
            <person name="Kohn T."/>
            <person name="Peeters S.H."/>
            <person name="Heuer A."/>
            <person name="Rast P."/>
            <person name="Oberbeckmann S."/>
            <person name="Bunk B."/>
            <person name="Jeske O."/>
            <person name="Meyerdierks A."/>
            <person name="Storesund J.E."/>
            <person name="Kallscheuer N."/>
            <person name="Luecker S."/>
            <person name="Lage O.M."/>
            <person name="Pohl T."/>
            <person name="Merkel B.J."/>
            <person name="Hornburger P."/>
            <person name="Mueller R.-W."/>
            <person name="Bruemmer F."/>
            <person name="Labrenz M."/>
            <person name="Spormann A.M."/>
            <person name="Op den Camp H."/>
            <person name="Overmann J."/>
            <person name="Amann R."/>
            <person name="Jetten M.S.M."/>
            <person name="Mascher T."/>
            <person name="Medema M.H."/>
            <person name="Devos D.P."/>
            <person name="Kaster A.-K."/>
            <person name="Ovreas L."/>
            <person name="Rohde M."/>
            <person name="Galperin M.Y."/>
            <person name="Jogler C."/>
        </authorList>
    </citation>
    <scope>NUCLEOTIDE SEQUENCE [LARGE SCALE GENOMIC DNA]</scope>
    <source>
        <strain evidence="1 2">FF011L</strain>
    </source>
</reference>
<dbReference type="Gene3D" id="2.40.160.10">
    <property type="entry name" value="Porin"/>
    <property type="match status" value="1"/>
</dbReference>
<protein>
    <submittedName>
        <fullName evidence="1">Porin P</fullName>
    </submittedName>
</protein>
<gene>
    <name evidence="1" type="primary">oprP</name>
    <name evidence="1" type="ORF">FF011L_53780</name>
</gene>
<dbReference type="Proteomes" id="UP000320672">
    <property type="component" value="Chromosome"/>
</dbReference>
<evidence type="ECO:0000313" key="2">
    <source>
        <dbReference type="Proteomes" id="UP000320672"/>
    </source>
</evidence>
<dbReference type="EMBL" id="CP036262">
    <property type="protein sequence ID" value="QDS96566.1"/>
    <property type="molecule type" value="Genomic_DNA"/>
</dbReference>
<name>A0A517MNV8_9BACT</name>
<sequence>MDRNTQRRSLSSQLYAAARTGILCLTAFHFGCVDQTANAAEPFLGMESAAEPSEPVGNEAIYRELQRLQSQIDSLQAAPADPIIYCEAPQEKPKYPTARLTGFFQADIAWFGQDENNRRTLGNGNLVNGDLQDGADFRRARLAAVGDAWDNVSYMLEMDFAFPGRPSFMDVWLDIDDVVGKNNLRIGQFRQPFGMDGQTGVKDLTFLERALPFAFSPFRQIGAMGYGNSDDQLRTWAASVYRFPTGPYGGNVGDNGGYGISARTTALLIDNGDQHGLFHLGGGYSFIDPANDAVQYRSQPEIFISESGGAVLPLVPAEVLPFVDTGPVAVDHVNLFNFELAASRGPLHAQSEIVYAAVQQRGNPSVSLPGAYVQAGYVLTGESRSYNRQNGVFGRVNPKCSVGKQGGIGAWEIATRWSYLDLTDANVLGGRLNDVTLGLNWYLNPRTKFQWNYIHAMLDNPIYGDSEADVYAMRAQVDF</sequence>
<dbReference type="InterPro" id="IPR023614">
    <property type="entry name" value="Porin_dom_sf"/>
</dbReference>
<evidence type="ECO:0000313" key="1">
    <source>
        <dbReference type="EMBL" id="QDS96566.1"/>
    </source>
</evidence>
<accession>A0A517MNV8</accession>
<keyword evidence="2" id="KW-1185">Reference proteome</keyword>
<dbReference type="RefSeq" id="WP_246109621.1">
    <property type="nucleotide sequence ID" value="NZ_CP036262.1"/>
</dbReference>
<dbReference type="KEGG" id="rml:FF011L_53780"/>
<organism evidence="1 2">
    <name type="scientific">Roseimaritima multifibrata</name>
    <dbReference type="NCBI Taxonomy" id="1930274"/>
    <lineage>
        <taxon>Bacteria</taxon>
        <taxon>Pseudomonadati</taxon>
        <taxon>Planctomycetota</taxon>
        <taxon>Planctomycetia</taxon>
        <taxon>Pirellulales</taxon>
        <taxon>Pirellulaceae</taxon>
        <taxon>Roseimaritima</taxon>
    </lineage>
</organism>
<dbReference type="SUPFAM" id="SSF56935">
    <property type="entry name" value="Porins"/>
    <property type="match status" value="1"/>
</dbReference>
<proteinExistence type="predicted"/>
<dbReference type="AlphaFoldDB" id="A0A517MNV8"/>
<dbReference type="InterPro" id="IPR010870">
    <property type="entry name" value="Porin_O/P"/>
</dbReference>